<proteinExistence type="predicted"/>
<dbReference type="SUPFAM" id="SSF49464">
    <property type="entry name" value="Carboxypeptidase regulatory domain-like"/>
    <property type="match status" value="1"/>
</dbReference>
<dbReference type="EMBL" id="BMWZ01000002">
    <property type="protein sequence ID" value="GGZ72733.1"/>
    <property type="molecule type" value="Genomic_DNA"/>
</dbReference>
<dbReference type="RefSeq" id="WP_189359415.1">
    <property type="nucleotide sequence ID" value="NZ_BMWZ01000002.1"/>
</dbReference>
<evidence type="ECO:0000313" key="3">
    <source>
        <dbReference type="EMBL" id="GGZ72733.1"/>
    </source>
</evidence>
<dbReference type="SUPFAM" id="SSF56935">
    <property type="entry name" value="Porins"/>
    <property type="match status" value="1"/>
</dbReference>
<evidence type="ECO:0000313" key="4">
    <source>
        <dbReference type="Proteomes" id="UP000636004"/>
    </source>
</evidence>
<accession>A0A918QW56</accession>
<feature type="chain" id="PRO_5037632127" description="TonB-dependent receptor plug domain-containing protein" evidence="1">
    <location>
        <begin position="21"/>
        <end position="217"/>
    </location>
</feature>
<dbReference type="InterPro" id="IPR037066">
    <property type="entry name" value="Plug_dom_sf"/>
</dbReference>
<reference evidence="3" key="2">
    <citation type="submission" date="2020-09" db="EMBL/GenBank/DDBJ databases">
        <authorList>
            <person name="Sun Q."/>
            <person name="Kim S."/>
        </authorList>
    </citation>
    <scope>NUCLEOTIDE SEQUENCE</scope>
    <source>
        <strain evidence="3">KCTC 12710</strain>
    </source>
</reference>
<keyword evidence="4" id="KW-1185">Reference proteome</keyword>
<organism evidence="3 4">
    <name type="scientific">Algibacter mikhailovii</name>
    <dbReference type="NCBI Taxonomy" id="425498"/>
    <lineage>
        <taxon>Bacteria</taxon>
        <taxon>Pseudomonadati</taxon>
        <taxon>Bacteroidota</taxon>
        <taxon>Flavobacteriia</taxon>
        <taxon>Flavobacteriales</taxon>
        <taxon>Flavobacteriaceae</taxon>
        <taxon>Algibacter</taxon>
    </lineage>
</organism>
<evidence type="ECO:0000256" key="1">
    <source>
        <dbReference type="SAM" id="SignalP"/>
    </source>
</evidence>
<dbReference type="Gene3D" id="2.60.40.1120">
    <property type="entry name" value="Carboxypeptidase-like, regulatory domain"/>
    <property type="match status" value="1"/>
</dbReference>
<dbReference type="InterPro" id="IPR012910">
    <property type="entry name" value="Plug_dom"/>
</dbReference>
<dbReference type="Proteomes" id="UP000636004">
    <property type="component" value="Unassembled WGS sequence"/>
</dbReference>
<sequence>MFRYKLVALLIFLTVINVQGQNAETAKLERITLTGVVTNYNNKPIKGVRIFIDSLKTNVKTNKKGSYEVVVTNKNKLITAYSSKYGLIDIEYHGENVVNFIFPEGAELIANKKYSEMGYGIRSYDDAIDYSSYSNIYDLLKAKFPNLDVNGEKVTVRGAGTSLSGGAIPPIYLVNGTQVFTISRLSPADIKSISVERVTSSIYGSRGAGGIIKIKLK</sequence>
<feature type="signal peptide" evidence="1">
    <location>
        <begin position="1"/>
        <end position="20"/>
    </location>
</feature>
<gene>
    <name evidence="3" type="ORF">GCM10007028_07200</name>
</gene>
<comment type="caution">
    <text evidence="3">The sequence shown here is derived from an EMBL/GenBank/DDBJ whole genome shotgun (WGS) entry which is preliminary data.</text>
</comment>
<feature type="domain" description="TonB-dependent receptor plug" evidence="2">
    <location>
        <begin position="128"/>
        <end position="211"/>
    </location>
</feature>
<evidence type="ECO:0000259" key="2">
    <source>
        <dbReference type="Pfam" id="PF07715"/>
    </source>
</evidence>
<dbReference type="Gene3D" id="2.170.130.10">
    <property type="entry name" value="TonB-dependent receptor, plug domain"/>
    <property type="match status" value="1"/>
</dbReference>
<dbReference type="InterPro" id="IPR008969">
    <property type="entry name" value="CarboxyPept-like_regulatory"/>
</dbReference>
<name>A0A918QW56_9FLAO</name>
<reference evidence="3" key="1">
    <citation type="journal article" date="2014" name="Int. J. Syst. Evol. Microbiol.">
        <title>Complete genome sequence of Corynebacterium casei LMG S-19264T (=DSM 44701T), isolated from a smear-ripened cheese.</title>
        <authorList>
            <consortium name="US DOE Joint Genome Institute (JGI-PGF)"/>
            <person name="Walter F."/>
            <person name="Albersmeier A."/>
            <person name="Kalinowski J."/>
            <person name="Ruckert C."/>
        </authorList>
    </citation>
    <scope>NUCLEOTIDE SEQUENCE</scope>
    <source>
        <strain evidence="3">KCTC 12710</strain>
    </source>
</reference>
<dbReference type="AlphaFoldDB" id="A0A918QW56"/>
<protein>
    <recommendedName>
        <fullName evidence="2">TonB-dependent receptor plug domain-containing protein</fullName>
    </recommendedName>
</protein>
<keyword evidence="1" id="KW-0732">Signal</keyword>
<dbReference type="Pfam" id="PF07715">
    <property type="entry name" value="Plug"/>
    <property type="match status" value="1"/>
</dbReference>